<accession>A0A1H4XIZ2</accession>
<dbReference type="InterPro" id="IPR006431">
    <property type="entry name" value="Phage_tape_meas_C"/>
</dbReference>
<name>A0A1H4XIZ2_9PSED</name>
<proteinExistence type="predicted"/>
<dbReference type="Pfam" id="PF09718">
    <property type="entry name" value="Tape_meas_lam_C"/>
    <property type="match status" value="1"/>
</dbReference>
<evidence type="ECO:0000313" key="2">
    <source>
        <dbReference type="EMBL" id="SED05576.1"/>
    </source>
</evidence>
<reference evidence="3" key="1">
    <citation type="submission" date="2016-10" db="EMBL/GenBank/DDBJ databases">
        <authorList>
            <person name="Varghese N."/>
            <person name="Submissions S."/>
        </authorList>
    </citation>
    <scope>NUCLEOTIDE SEQUENCE [LARGE SCALE GENOMIC DNA]</scope>
    <source>
        <strain evidence="3">DSM 9751</strain>
    </source>
</reference>
<evidence type="ECO:0000313" key="3">
    <source>
        <dbReference type="Proteomes" id="UP000198982"/>
    </source>
</evidence>
<feature type="domain" description="Bacteriophage tail tape measure C-terminal" evidence="1">
    <location>
        <begin position="230"/>
        <end position="304"/>
    </location>
</feature>
<dbReference type="NCBIfam" id="TIGR01541">
    <property type="entry name" value="tape_meas_lam_C"/>
    <property type="match status" value="1"/>
</dbReference>
<sequence>MATASQGSLQLDLGSLERALDKAQRITDQGMRSMQRRVEEASKKITEALATSSASTLGATSNAFDGLRKAYDPAARAADDFVKSQSALNALLQQNKSAGTEYGQSLEVSGKKLGAYSDELEKLRNSGALAVSQLGRGSRQQALAAQLSANDEEYALARKALDKQFPQGAVQSPATYADKSGIKFPAGDAYGRGVEQSDEYATKLDELKTKHSDMALQIQSNYVQMSEALGDWKNGASSALDDYMNNAGNVAAQSKAVFTSAFEQMDAAILQFATTGKFSFSDFAKSVLKDMAMLAAKTAASKALSSLFGMVGSAVMSFWPSATPTSSTFTVDGATTVFKPQVDASSLSPPVFPHAKGGAFTNTVATAPTLAPMALFGESGPEAIMPLSRGSDGSLGVVALGGGQSGTTSNQQVVIQQTINVPDGQAGASGAGTNSQSLANAYASAAKQGAAEQIARDLKPGGQIWSVINGR</sequence>
<keyword evidence="3" id="KW-1185">Reference proteome</keyword>
<organism evidence="2 3">
    <name type="scientific">Pseudomonas saponiphila</name>
    <dbReference type="NCBI Taxonomy" id="556534"/>
    <lineage>
        <taxon>Bacteria</taxon>
        <taxon>Pseudomonadati</taxon>
        <taxon>Pseudomonadota</taxon>
        <taxon>Gammaproteobacteria</taxon>
        <taxon>Pseudomonadales</taxon>
        <taxon>Pseudomonadaceae</taxon>
        <taxon>Pseudomonas</taxon>
    </lineage>
</organism>
<dbReference type="AlphaFoldDB" id="A0A1H4XIZ2"/>
<evidence type="ECO:0000259" key="1">
    <source>
        <dbReference type="Pfam" id="PF09718"/>
    </source>
</evidence>
<protein>
    <submittedName>
        <fullName evidence="2">Phage tail tape measure protein, lambda family</fullName>
    </submittedName>
</protein>
<dbReference type="RefSeq" id="WP_092320103.1">
    <property type="nucleotide sequence ID" value="NZ_FNTJ01000002.1"/>
</dbReference>
<dbReference type="EMBL" id="FNTJ01000002">
    <property type="protein sequence ID" value="SED05576.1"/>
    <property type="molecule type" value="Genomic_DNA"/>
</dbReference>
<dbReference type="Proteomes" id="UP000198982">
    <property type="component" value="Unassembled WGS sequence"/>
</dbReference>
<gene>
    <name evidence="2" type="ORF">SAMN05216178_6024</name>
</gene>